<keyword evidence="3" id="KW-0234">DNA repair</keyword>
<dbReference type="GO" id="GO:0005634">
    <property type="term" value="C:nucleus"/>
    <property type="evidence" value="ECO:0007669"/>
    <property type="project" value="UniProtKB-SubCell"/>
</dbReference>
<gene>
    <name evidence="7" type="ORF">KGF57_003527</name>
</gene>
<evidence type="ECO:0000256" key="3">
    <source>
        <dbReference type="ARBA" id="ARBA00023204"/>
    </source>
</evidence>
<dbReference type="AlphaFoldDB" id="A0AAD5BD14"/>
<dbReference type="GeneID" id="76151585"/>
<evidence type="ECO:0000256" key="1">
    <source>
        <dbReference type="ARBA" id="ARBA00004123"/>
    </source>
</evidence>
<feature type="domain" description="XLF-like N-terminal" evidence="6">
    <location>
        <begin position="8"/>
        <end position="110"/>
    </location>
</feature>
<keyword evidence="4" id="KW-0539">Nucleus</keyword>
<comment type="caution">
    <text evidence="7">The sequence shown here is derived from an EMBL/GenBank/DDBJ whole genome shotgun (WGS) entry which is preliminary data.</text>
</comment>
<dbReference type="InterPro" id="IPR038051">
    <property type="entry name" value="XRCC4-like_N_sf"/>
</dbReference>
<feature type="compositionally biased region" description="Polar residues" evidence="5">
    <location>
        <begin position="229"/>
        <end position="260"/>
    </location>
</feature>
<dbReference type="Pfam" id="PF09302">
    <property type="entry name" value="XLF"/>
    <property type="match status" value="1"/>
</dbReference>
<organism evidence="7 8">
    <name type="scientific">Candida theae</name>
    <dbReference type="NCBI Taxonomy" id="1198502"/>
    <lineage>
        <taxon>Eukaryota</taxon>
        <taxon>Fungi</taxon>
        <taxon>Dikarya</taxon>
        <taxon>Ascomycota</taxon>
        <taxon>Saccharomycotina</taxon>
        <taxon>Pichiomycetes</taxon>
        <taxon>Debaryomycetaceae</taxon>
        <taxon>Candida/Lodderomyces clade</taxon>
        <taxon>Candida</taxon>
    </lineage>
</organism>
<dbReference type="InterPro" id="IPR015381">
    <property type="entry name" value="XLF-like_N"/>
</dbReference>
<dbReference type="GO" id="GO:0006303">
    <property type="term" value="P:double-strand break repair via nonhomologous end joining"/>
    <property type="evidence" value="ECO:0007669"/>
    <property type="project" value="UniProtKB-ARBA"/>
</dbReference>
<proteinExistence type="predicted"/>
<dbReference type="EMBL" id="JAIHNG010000129">
    <property type="protein sequence ID" value="KAI5956041.1"/>
    <property type="molecule type" value="Genomic_DNA"/>
</dbReference>
<dbReference type="Gene3D" id="2.170.210.10">
    <property type="entry name" value="DNA double-strand break repair and VJ recombination XRCC4, N-terminal"/>
    <property type="match status" value="1"/>
</dbReference>
<evidence type="ECO:0000256" key="5">
    <source>
        <dbReference type="SAM" id="MobiDB-lite"/>
    </source>
</evidence>
<feature type="region of interest" description="Disordered" evidence="5">
    <location>
        <begin position="228"/>
        <end position="272"/>
    </location>
</feature>
<comment type="subcellular location">
    <subcellularLocation>
        <location evidence="1">Nucleus</location>
    </subcellularLocation>
</comment>
<reference evidence="7 8" key="1">
    <citation type="journal article" date="2022" name="DNA Res.">
        <title>Genome analysis of five recently described species of the CUG-Ser clade uncovers Candida theae as a new hybrid lineage with pathogenic potential in the Candida parapsilosis species complex.</title>
        <authorList>
            <person name="Mixao V."/>
            <person name="Del Olmo V."/>
            <person name="Hegedusova E."/>
            <person name="Saus E."/>
            <person name="Pryszcz L."/>
            <person name="Cillingova A."/>
            <person name="Nosek J."/>
            <person name="Gabaldon T."/>
        </authorList>
    </citation>
    <scope>NUCLEOTIDE SEQUENCE [LARGE SCALE GENOMIC DNA]</scope>
    <source>
        <strain evidence="7 8">CBS 12239</strain>
    </source>
</reference>
<evidence type="ECO:0000256" key="4">
    <source>
        <dbReference type="ARBA" id="ARBA00023242"/>
    </source>
</evidence>
<sequence length="272" mass="31585">MYDLPTQWHLRRIDSLQPSDCIYGLGYDSSQLTCGFYVTNFDKVWMEELDREDLSKRARELGIDGLTDEKLRLILDTLVKGIPNKVNFKQNSELVHAQVDLDFAWKFQLQGQPPETVIQFLSKLNFQQFSNISYLRYEIGQLKHVLEAKESYSRFLELNFKQAHGESLIKQYKKNNKEVIHLITNFNKQKWENEIKEEYLKSRQQDAKAANKLNLENAIACNFPARESQLPSSNKSLAKRAPTSTPISPSKRSRTNSLSLKESPKRKKIGQL</sequence>
<evidence type="ECO:0000256" key="2">
    <source>
        <dbReference type="ARBA" id="ARBA00022763"/>
    </source>
</evidence>
<keyword evidence="2" id="KW-0227">DNA damage</keyword>
<dbReference type="RefSeq" id="XP_051608023.1">
    <property type="nucleotide sequence ID" value="XM_051752955.1"/>
</dbReference>
<accession>A0AAD5BD14</accession>
<protein>
    <recommendedName>
        <fullName evidence="6">XLF-like N-terminal domain-containing protein</fullName>
    </recommendedName>
</protein>
<name>A0AAD5BD14_9ASCO</name>
<evidence type="ECO:0000313" key="7">
    <source>
        <dbReference type="EMBL" id="KAI5956041.1"/>
    </source>
</evidence>
<evidence type="ECO:0000259" key="6">
    <source>
        <dbReference type="Pfam" id="PF09302"/>
    </source>
</evidence>
<dbReference type="Proteomes" id="UP001204833">
    <property type="component" value="Unassembled WGS sequence"/>
</dbReference>
<keyword evidence="8" id="KW-1185">Reference proteome</keyword>
<evidence type="ECO:0000313" key="8">
    <source>
        <dbReference type="Proteomes" id="UP001204833"/>
    </source>
</evidence>